<sequence>MGKVVTLGEIMLRLSTNLGDRLQESKEFYAHYGGGEANVAISLANYGHEVSFLSKVPDHSLGYGVEKYLRSYGVETSHLLKGGPRLGTYYMETGIGERAASVIYDRAGSSFATMDHVEWSLAECFQDVELFHISGITPALSEHWQVMTKEIMKAAKTAGCQISFDINYREKLWTQEQAGDVLEQLLPLVDICSASNLDALYLLGIAEAPQTVAEPLIYYYEKMNEKFPTIHTFYSTKRTVYSASHNDLQGTLWKNGVYVESDLHEITPIIDRVGGGDAFAGGILHGILTQMSPQQIIDFATAASALKHTIHGDCNSFNQEEVARFLACGSGKIIR</sequence>
<keyword evidence="3 5" id="KW-0418">Kinase</keyword>
<dbReference type="CDD" id="cd01166">
    <property type="entry name" value="KdgK"/>
    <property type="match status" value="1"/>
</dbReference>
<comment type="caution">
    <text evidence="5">The sequence shown here is derived from an EMBL/GenBank/DDBJ whole genome shotgun (WGS) entry which is preliminary data.</text>
</comment>
<dbReference type="Proteomes" id="UP000194933">
    <property type="component" value="Unassembled WGS sequence"/>
</dbReference>
<dbReference type="Pfam" id="PF00294">
    <property type="entry name" value="PfkB"/>
    <property type="match status" value="1"/>
</dbReference>
<accession>A0A242K038</accession>
<dbReference type="STRING" id="1987383.A5844_001155"/>
<evidence type="ECO:0000313" key="6">
    <source>
        <dbReference type="Proteomes" id="UP000194933"/>
    </source>
</evidence>
<proteinExistence type="inferred from homology"/>
<dbReference type="InterPro" id="IPR029056">
    <property type="entry name" value="Ribokinase-like"/>
</dbReference>
<feature type="domain" description="Carbohydrate kinase PfkB" evidence="4">
    <location>
        <begin position="1"/>
        <end position="316"/>
    </location>
</feature>
<dbReference type="Gene3D" id="3.40.1190.20">
    <property type="match status" value="1"/>
</dbReference>
<evidence type="ECO:0000256" key="1">
    <source>
        <dbReference type="ARBA" id="ARBA00010688"/>
    </source>
</evidence>
<protein>
    <submittedName>
        <fullName evidence="5">2-dehydro-3-deoxygluconokinase</fullName>
    </submittedName>
</protein>
<keyword evidence="6" id="KW-1185">Reference proteome</keyword>
<evidence type="ECO:0000259" key="4">
    <source>
        <dbReference type="Pfam" id="PF00294"/>
    </source>
</evidence>
<dbReference type="PANTHER" id="PTHR43320">
    <property type="entry name" value="SUGAR KINASE"/>
    <property type="match status" value="1"/>
</dbReference>
<dbReference type="SUPFAM" id="SSF53613">
    <property type="entry name" value="Ribokinase-like"/>
    <property type="match status" value="1"/>
</dbReference>
<gene>
    <name evidence="5" type="ORF">A5844_001155</name>
</gene>
<dbReference type="AlphaFoldDB" id="A0A242K038"/>
<dbReference type="GO" id="GO:0016301">
    <property type="term" value="F:kinase activity"/>
    <property type="evidence" value="ECO:0007669"/>
    <property type="project" value="UniProtKB-KW"/>
</dbReference>
<keyword evidence="2" id="KW-0808">Transferase</keyword>
<dbReference type="InterPro" id="IPR011611">
    <property type="entry name" value="PfkB_dom"/>
</dbReference>
<dbReference type="PANTHER" id="PTHR43320:SF2">
    <property type="entry name" value="2-DEHYDRO-3-DEOXYGLUCONOKINASE_2-DEHYDRO-3-DEOXYGALACTONOKINASE"/>
    <property type="match status" value="1"/>
</dbReference>
<dbReference type="RefSeq" id="WP_086284326.1">
    <property type="nucleotide sequence ID" value="NZ_NGMO01000002.1"/>
</dbReference>
<reference evidence="5 6" key="1">
    <citation type="submission" date="2017-05" db="EMBL/GenBank/DDBJ databases">
        <title>The Genome Sequence of Enterococcus sp. 10A9_DIV0425.</title>
        <authorList>
            <consortium name="The Broad Institute Genomics Platform"/>
            <consortium name="The Broad Institute Genomic Center for Infectious Diseases"/>
            <person name="Earl A."/>
            <person name="Manson A."/>
            <person name="Schwartman J."/>
            <person name="Gilmore M."/>
            <person name="Abouelleil A."/>
            <person name="Cao P."/>
            <person name="Chapman S."/>
            <person name="Cusick C."/>
            <person name="Shea T."/>
            <person name="Young S."/>
            <person name="Neafsey D."/>
            <person name="Nusbaum C."/>
            <person name="Birren B."/>
        </authorList>
    </citation>
    <scope>NUCLEOTIDE SEQUENCE [LARGE SCALE GENOMIC DNA]</scope>
    <source>
        <strain evidence="5 6">10A9_DIV0425</strain>
    </source>
</reference>
<evidence type="ECO:0000313" key="5">
    <source>
        <dbReference type="EMBL" id="OTP11021.1"/>
    </source>
</evidence>
<dbReference type="InterPro" id="IPR052700">
    <property type="entry name" value="Carb_kinase_PfkB-like"/>
</dbReference>
<dbReference type="EMBL" id="NGMO01000002">
    <property type="protein sequence ID" value="OTP11021.1"/>
    <property type="molecule type" value="Genomic_DNA"/>
</dbReference>
<evidence type="ECO:0000256" key="3">
    <source>
        <dbReference type="ARBA" id="ARBA00022777"/>
    </source>
</evidence>
<evidence type="ECO:0000256" key="2">
    <source>
        <dbReference type="ARBA" id="ARBA00022679"/>
    </source>
</evidence>
<organism evidence="5 6">
    <name type="scientific">Candidatus Enterococcus wittei</name>
    <dbReference type="NCBI Taxonomy" id="1987383"/>
    <lineage>
        <taxon>Bacteria</taxon>
        <taxon>Bacillati</taxon>
        <taxon>Bacillota</taxon>
        <taxon>Bacilli</taxon>
        <taxon>Lactobacillales</taxon>
        <taxon>Enterococcaceae</taxon>
        <taxon>Enterococcus</taxon>
    </lineage>
</organism>
<name>A0A242K038_9ENTE</name>
<comment type="similarity">
    <text evidence="1">Belongs to the carbohydrate kinase PfkB family.</text>
</comment>